<dbReference type="AlphaFoldDB" id="A0A8J1TG46"/>
<accession>A0A8J1TG46</accession>
<dbReference type="InterPro" id="IPR056255">
    <property type="entry name" value="CILP-1/2_dom"/>
</dbReference>
<name>A0A8J1TG46_OWEFU</name>
<comment type="caution">
    <text evidence="2">The sequence shown here is derived from an EMBL/GenBank/DDBJ whole genome shotgun (WGS) entry which is preliminary data.</text>
</comment>
<evidence type="ECO:0000259" key="1">
    <source>
        <dbReference type="Pfam" id="PF23708"/>
    </source>
</evidence>
<evidence type="ECO:0000313" key="2">
    <source>
        <dbReference type="EMBL" id="CAH1777249.1"/>
    </source>
</evidence>
<dbReference type="Proteomes" id="UP000749559">
    <property type="component" value="Unassembled WGS sequence"/>
</dbReference>
<reference evidence="2" key="1">
    <citation type="submission" date="2022-03" db="EMBL/GenBank/DDBJ databases">
        <authorList>
            <person name="Martin C."/>
        </authorList>
    </citation>
    <scope>NUCLEOTIDE SEQUENCE</scope>
</reference>
<dbReference type="EMBL" id="CAIIXF020000002">
    <property type="protein sequence ID" value="CAH1777249.1"/>
    <property type="molecule type" value="Genomic_DNA"/>
</dbReference>
<dbReference type="PROSITE" id="PS51257">
    <property type="entry name" value="PROKAR_LIPOPROTEIN"/>
    <property type="match status" value="1"/>
</dbReference>
<protein>
    <recommendedName>
        <fullName evidence="1">Cartilage intermediate layer protein 1/2 domain-containing protein</fullName>
    </recommendedName>
</protein>
<sequence length="126" mass="13862">MRKVHHVLAWFIVLGCLAQYTSGDVGLSPRNLYELLMPSNRPSCGVTPMVLAADLGEGCVDEATKERIHQIDIGTCNFQECPRKAVDTDSGTYRCCTGVQFKDIRINCSGRTRTFRKITACGCAVC</sequence>
<dbReference type="Pfam" id="PF23708">
    <property type="entry name" value="CILP_5th"/>
    <property type="match status" value="1"/>
</dbReference>
<proteinExistence type="predicted"/>
<feature type="domain" description="Cartilage intermediate layer protein 1/2" evidence="1">
    <location>
        <begin position="43"/>
        <end position="110"/>
    </location>
</feature>
<evidence type="ECO:0000313" key="3">
    <source>
        <dbReference type="Proteomes" id="UP000749559"/>
    </source>
</evidence>
<gene>
    <name evidence="2" type="ORF">OFUS_LOCUS4312</name>
</gene>
<keyword evidence="3" id="KW-1185">Reference proteome</keyword>
<organism evidence="2 3">
    <name type="scientific">Owenia fusiformis</name>
    <name type="common">Polychaete worm</name>
    <dbReference type="NCBI Taxonomy" id="6347"/>
    <lineage>
        <taxon>Eukaryota</taxon>
        <taxon>Metazoa</taxon>
        <taxon>Spiralia</taxon>
        <taxon>Lophotrochozoa</taxon>
        <taxon>Annelida</taxon>
        <taxon>Polychaeta</taxon>
        <taxon>Sedentaria</taxon>
        <taxon>Canalipalpata</taxon>
        <taxon>Sabellida</taxon>
        <taxon>Oweniida</taxon>
        <taxon>Oweniidae</taxon>
        <taxon>Owenia</taxon>
    </lineage>
</organism>